<dbReference type="AlphaFoldDB" id="A0A074YT18"/>
<dbReference type="InParanoid" id="A0A074YT18"/>
<evidence type="ECO:0000256" key="1">
    <source>
        <dbReference type="SAM" id="MobiDB-lite"/>
    </source>
</evidence>
<gene>
    <name evidence="2" type="ORF">AUEXF2481DRAFT_25211</name>
</gene>
<proteinExistence type="predicted"/>
<feature type="region of interest" description="Disordered" evidence="1">
    <location>
        <begin position="127"/>
        <end position="149"/>
    </location>
</feature>
<dbReference type="HOGENOM" id="CLU_1749272_0_0_1"/>
<dbReference type="RefSeq" id="XP_013347967.1">
    <property type="nucleotide sequence ID" value="XM_013492513.1"/>
</dbReference>
<reference evidence="2 3" key="1">
    <citation type="journal article" date="2014" name="BMC Genomics">
        <title>Genome sequencing of four Aureobasidium pullulans varieties: biotechnological potential, stress tolerance, and description of new species.</title>
        <authorList>
            <person name="Gostin Ar C."/>
            <person name="Ohm R.A."/>
            <person name="Kogej T."/>
            <person name="Sonjak S."/>
            <person name="Turk M."/>
            <person name="Zajc J."/>
            <person name="Zalar P."/>
            <person name="Grube M."/>
            <person name="Sun H."/>
            <person name="Han J."/>
            <person name="Sharma A."/>
            <person name="Chiniquy J."/>
            <person name="Ngan C.Y."/>
            <person name="Lipzen A."/>
            <person name="Barry K."/>
            <person name="Grigoriev I.V."/>
            <person name="Gunde-Cimerman N."/>
        </authorList>
    </citation>
    <scope>NUCLEOTIDE SEQUENCE [LARGE SCALE GENOMIC DNA]</scope>
    <source>
        <strain evidence="2 3">EXF-2481</strain>
    </source>
</reference>
<sequence>MVRAASDGFTIGSGGIQGSKPKMIKHVGKSETGDVQSKNLYPSTRSASDVLYWPLDEMQHDQAWHAILSGQLTAKLGISTITCAQVLNTTTRSLYNRGTAGIVFMVSQGHAGCLSATRHPAVSADYGETRRSVSDRTLRRAPCSASTSI</sequence>
<keyword evidence="3" id="KW-1185">Reference proteome</keyword>
<feature type="compositionally biased region" description="Basic and acidic residues" evidence="1">
    <location>
        <begin position="127"/>
        <end position="138"/>
    </location>
</feature>
<protein>
    <submittedName>
        <fullName evidence="2">Uncharacterized protein</fullName>
    </submittedName>
</protein>
<evidence type="ECO:0000313" key="3">
    <source>
        <dbReference type="Proteomes" id="UP000030641"/>
    </source>
</evidence>
<dbReference type="EMBL" id="KL584750">
    <property type="protein sequence ID" value="KEQ99289.1"/>
    <property type="molecule type" value="Genomic_DNA"/>
</dbReference>
<evidence type="ECO:0000313" key="2">
    <source>
        <dbReference type="EMBL" id="KEQ99289.1"/>
    </source>
</evidence>
<accession>A0A074YT18</accession>
<name>A0A074YT18_AURSE</name>
<organism evidence="2 3">
    <name type="scientific">Aureobasidium subglaciale (strain EXF-2481)</name>
    <name type="common">Aureobasidium pullulans var. subglaciale</name>
    <dbReference type="NCBI Taxonomy" id="1043005"/>
    <lineage>
        <taxon>Eukaryota</taxon>
        <taxon>Fungi</taxon>
        <taxon>Dikarya</taxon>
        <taxon>Ascomycota</taxon>
        <taxon>Pezizomycotina</taxon>
        <taxon>Dothideomycetes</taxon>
        <taxon>Dothideomycetidae</taxon>
        <taxon>Dothideales</taxon>
        <taxon>Saccotheciaceae</taxon>
        <taxon>Aureobasidium</taxon>
    </lineage>
</organism>
<dbReference type="Proteomes" id="UP000030641">
    <property type="component" value="Unassembled WGS sequence"/>
</dbReference>
<dbReference type="GeneID" id="25362934"/>